<evidence type="ECO:0000256" key="2">
    <source>
        <dbReference type="ARBA" id="ARBA00022617"/>
    </source>
</evidence>
<dbReference type="Gene3D" id="1.10.630.10">
    <property type="entry name" value="Cytochrome P450"/>
    <property type="match status" value="1"/>
</dbReference>
<evidence type="ECO:0000256" key="4">
    <source>
        <dbReference type="ARBA" id="ARBA00023002"/>
    </source>
</evidence>
<dbReference type="PROSITE" id="PS00086">
    <property type="entry name" value="CYTOCHROME_P450"/>
    <property type="match status" value="1"/>
</dbReference>
<gene>
    <name evidence="10" type="primary">LOC102804791</name>
</gene>
<dbReference type="InterPro" id="IPR036396">
    <property type="entry name" value="Cyt_P450_sf"/>
</dbReference>
<dbReference type="SUPFAM" id="SSF48264">
    <property type="entry name" value="Cytochrome P450"/>
    <property type="match status" value="1"/>
</dbReference>
<reference evidence="10" key="1">
    <citation type="submission" date="2025-08" db="UniProtKB">
        <authorList>
            <consortium name="RefSeq"/>
        </authorList>
    </citation>
    <scope>IDENTIFICATION</scope>
    <source>
        <tissue evidence="10">Testes</tissue>
    </source>
</reference>
<evidence type="ECO:0000256" key="1">
    <source>
        <dbReference type="ARBA" id="ARBA00010617"/>
    </source>
</evidence>
<keyword evidence="8" id="KW-1133">Transmembrane helix</keyword>
<protein>
    <submittedName>
        <fullName evidence="10">Cytochrome P450 1A5-like</fullName>
    </submittedName>
</protein>
<dbReference type="PRINTS" id="PR00463">
    <property type="entry name" value="EP450I"/>
</dbReference>
<evidence type="ECO:0000256" key="8">
    <source>
        <dbReference type="SAM" id="Phobius"/>
    </source>
</evidence>
<dbReference type="PANTHER" id="PTHR24289:SF20">
    <property type="entry name" value="STEROID 17-ALPHA-HYDROXYLASE_17,20 LYASE"/>
    <property type="match status" value="1"/>
</dbReference>
<dbReference type="RefSeq" id="XP_006811121.1">
    <property type="nucleotide sequence ID" value="XM_006811058.1"/>
</dbReference>
<accession>A0ABM0LTN0</accession>
<evidence type="ECO:0000256" key="5">
    <source>
        <dbReference type="ARBA" id="ARBA00023004"/>
    </source>
</evidence>
<dbReference type="Proteomes" id="UP000694865">
    <property type="component" value="Unplaced"/>
</dbReference>
<keyword evidence="2 7" id="KW-0349">Heme</keyword>
<dbReference type="InterPro" id="IPR002401">
    <property type="entry name" value="Cyt_P450_E_grp-I"/>
</dbReference>
<evidence type="ECO:0000256" key="3">
    <source>
        <dbReference type="ARBA" id="ARBA00022723"/>
    </source>
</evidence>
<name>A0ABM0LTN0_SACKO</name>
<keyword evidence="9" id="KW-1185">Reference proteome</keyword>
<keyword evidence="5 7" id="KW-0408">Iron</keyword>
<keyword evidence="3 7" id="KW-0479">Metal-binding</keyword>
<dbReference type="PANTHER" id="PTHR24289">
    <property type="entry name" value="STEROID 17-ALPHA-HYDROXYLASE/17,20 LYASE"/>
    <property type="match status" value="1"/>
</dbReference>
<sequence>MLTYILHNIFDILNTPTNVILLLLVFIITYGLFSLRKPSEFPPGPMGYPFIGSMIDLMKEPHLTLTKYGKKYGDVFTMKIGSQPVIVLNSLDVIKEALVKKQNDFAGRPYFYSLSSLMSEKSQNIIFGDFTAKWKLQRKIGHQAIRNYASGEKLESLVRCEAFPTFQRAVAQNNGRPFLPKPLLFLLVGNIIASMCFGKRYEYEDRELLKFMRVLNDLSESLGNGITADFVPMFRYIPTPGHIEVKKRVNELQKIIQCKIDEHKDRLEKGNKDVESLIDDILSIQREAESAGGDRTIQLTDVNIRQTVSDIFAAGLDTTINTLNWFVAYLTYYPDVQSKVQREIDDVIGDGRLPLLSDKGKLPYCKAVIHEVMRIRTVVPLAIPHTTTVDTSVGGYVIPKNTWIWCNLWNVHMDEKHWEEPETFRPERFLDSDGKMLPNLDGYMPFSAGRRVCVGEALAKNQLFLLFISIFQQYTFKVPAGGKKPCLEPHCAAQVIKCCPYKVIAIGNKEVKSLIGDILSFQREAELVGEDQAKQLTDVNLRQTVSDIFSVTVAHYMFYPARIILNCFIESTFKYVVIRYLA</sequence>
<proteinExistence type="inferred from homology"/>
<evidence type="ECO:0000256" key="6">
    <source>
        <dbReference type="ARBA" id="ARBA00023033"/>
    </source>
</evidence>
<dbReference type="GeneID" id="102804791"/>
<feature type="transmembrane region" description="Helical" evidence="8">
    <location>
        <begin position="12"/>
        <end position="33"/>
    </location>
</feature>
<dbReference type="Pfam" id="PF00067">
    <property type="entry name" value="p450"/>
    <property type="match status" value="1"/>
</dbReference>
<keyword evidence="8" id="KW-0812">Transmembrane</keyword>
<keyword evidence="6 7" id="KW-0503">Monooxygenase</keyword>
<keyword evidence="8" id="KW-0472">Membrane</keyword>
<comment type="similarity">
    <text evidence="1 7">Belongs to the cytochrome P450 family.</text>
</comment>
<dbReference type="PRINTS" id="PR00385">
    <property type="entry name" value="P450"/>
</dbReference>
<organism evidence="9 10">
    <name type="scientific">Saccoglossus kowalevskii</name>
    <name type="common">Acorn worm</name>
    <dbReference type="NCBI Taxonomy" id="10224"/>
    <lineage>
        <taxon>Eukaryota</taxon>
        <taxon>Metazoa</taxon>
        <taxon>Hemichordata</taxon>
        <taxon>Enteropneusta</taxon>
        <taxon>Harrimaniidae</taxon>
        <taxon>Saccoglossus</taxon>
    </lineage>
</organism>
<evidence type="ECO:0000313" key="10">
    <source>
        <dbReference type="RefSeq" id="XP_006811121.1"/>
    </source>
</evidence>
<evidence type="ECO:0000256" key="7">
    <source>
        <dbReference type="RuleBase" id="RU000461"/>
    </source>
</evidence>
<evidence type="ECO:0000313" key="9">
    <source>
        <dbReference type="Proteomes" id="UP000694865"/>
    </source>
</evidence>
<dbReference type="InterPro" id="IPR017972">
    <property type="entry name" value="Cyt_P450_CS"/>
</dbReference>
<dbReference type="InterPro" id="IPR001128">
    <property type="entry name" value="Cyt_P450"/>
</dbReference>
<keyword evidence="4 7" id="KW-0560">Oxidoreductase</keyword>